<keyword evidence="2" id="KW-0472">Membrane</keyword>
<gene>
    <name evidence="3" type="ORF">PsYK624_152910</name>
</gene>
<keyword evidence="2" id="KW-1133">Transmembrane helix</keyword>
<dbReference type="EMBL" id="BPQB01000099">
    <property type="protein sequence ID" value="GJE99051.1"/>
    <property type="molecule type" value="Genomic_DNA"/>
</dbReference>
<comment type="caution">
    <text evidence="3">The sequence shown here is derived from an EMBL/GenBank/DDBJ whole genome shotgun (WGS) entry which is preliminary data.</text>
</comment>
<feature type="transmembrane region" description="Helical" evidence="2">
    <location>
        <begin position="171"/>
        <end position="192"/>
    </location>
</feature>
<evidence type="ECO:0000256" key="1">
    <source>
        <dbReference type="SAM" id="MobiDB-lite"/>
    </source>
</evidence>
<reference evidence="3 4" key="1">
    <citation type="submission" date="2021-08" db="EMBL/GenBank/DDBJ databases">
        <title>Draft Genome Sequence of Phanerochaete sordida strain YK-624.</title>
        <authorList>
            <person name="Mori T."/>
            <person name="Dohra H."/>
            <person name="Suzuki T."/>
            <person name="Kawagishi H."/>
            <person name="Hirai H."/>
        </authorList>
    </citation>
    <scope>NUCLEOTIDE SEQUENCE [LARGE SCALE GENOMIC DNA]</scope>
    <source>
        <strain evidence="3 4">YK-624</strain>
    </source>
</reference>
<feature type="compositionally biased region" description="Basic and acidic residues" evidence="1">
    <location>
        <begin position="323"/>
        <end position="335"/>
    </location>
</feature>
<keyword evidence="4" id="KW-1185">Reference proteome</keyword>
<evidence type="ECO:0000313" key="3">
    <source>
        <dbReference type="EMBL" id="GJE99051.1"/>
    </source>
</evidence>
<keyword evidence="2" id="KW-0812">Transmembrane</keyword>
<accession>A0A9P3GQ01</accession>
<sequence>MVEWQSPETVEICAFIFERMIVFVLGMYLWYFVLTLQDVEWGLLTRRLQLSVVTINYLIGRYCLLTTLIMLFAMNQLDELMKVVCDTSGSHSVTALAVLGNMALVSASTNLQLRAVALWKGHTPARTLLIALCLAHWAFCLELGIQGFGLVYEPALGACTIDFGTAHRELLAFYLYTVLWDAAILAFTVGALRAQHAARGAPLGRALRVQGVGYLVVTCVTNVPMTAMAWLNLNYIMMIFFILPGNTISVMASSAAVTQLLKIKDPEAHPTSPASALPHARAPHEKREAPAVLTSNIDLHTAAFLDSAVVYETRDDCERALGARPRSELEQDHGGGRAAAGTSASACV</sequence>
<feature type="transmembrane region" description="Helical" evidence="2">
    <location>
        <begin position="128"/>
        <end position="151"/>
    </location>
</feature>
<dbReference type="OrthoDB" id="2742220at2759"/>
<protein>
    <submittedName>
        <fullName evidence="3">Uncharacterized protein</fullName>
    </submittedName>
</protein>
<feature type="transmembrane region" description="Helical" evidence="2">
    <location>
        <begin position="212"/>
        <end position="231"/>
    </location>
</feature>
<evidence type="ECO:0000313" key="4">
    <source>
        <dbReference type="Proteomes" id="UP000703269"/>
    </source>
</evidence>
<feature type="transmembrane region" description="Helical" evidence="2">
    <location>
        <begin position="237"/>
        <end position="257"/>
    </location>
</feature>
<dbReference type="AlphaFoldDB" id="A0A9P3GQ01"/>
<proteinExistence type="predicted"/>
<feature type="region of interest" description="Disordered" evidence="1">
    <location>
        <begin position="268"/>
        <end position="288"/>
    </location>
</feature>
<feature type="transmembrane region" description="Helical" evidence="2">
    <location>
        <begin position="53"/>
        <end position="73"/>
    </location>
</feature>
<organism evidence="3 4">
    <name type="scientific">Phanerochaete sordida</name>
    <dbReference type="NCBI Taxonomy" id="48140"/>
    <lineage>
        <taxon>Eukaryota</taxon>
        <taxon>Fungi</taxon>
        <taxon>Dikarya</taxon>
        <taxon>Basidiomycota</taxon>
        <taxon>Agaricomycotina</taxon>
        <taxon>Agaricomycetes</taxon>
        <taxon>Polyporales</taxon>
        <taxon>Phanerochaetaceae</taxon>
        <taxon>Phanerochaete</taxon>
    </lineage>
</organism>
<feature type="compositionally biased region" description="Low complexity" evidence="1">
    <location>
        <begin position="339"/>
        <end position="348"/>
    </location>
</feature>
<feature type="transmembrane region" description="Helical" evidence="2">
    <location>
        <begin position="12"/>
        <end position="33"/>
    </location>
</feature>
<dbReference type="Proteomes" id="UP000703269">
    <property type="component" value="Unassembled WGS sequence"/>
</dbReference>
<evidence type="ECO:0000256" key="2">
    <source>
        <dbReference type="SAM" id="Phobius"/>
    </source>
</evidence>
<feature type="region of interest" description="Disordered" evidence="1">
    <location>
        <begin position="323"/>
        <end position="348"/>
    </location>
</feature>
<name>A0A9P3GQ01_9APHY</name>